<evidence type="ECO:0000313" key="2">
    <source>
        <dbReference type="Proteomes" id="UP001470230"/>
    </source>
</evidence>
<evidence type="ECO:0000313" key="1">
    <source>
        <dbReference type="EMBL" id="KAK8889221.1"/>
    </source>
</evidence>
<dbReference type="EMBL" id="JAPFFF010000005">
    <property type="protein sequence ID" value="KAK8889221.1"/>
    <property type="molecule type" value="Genomic_DNA"/>
</dbReference>
<proteinExistence type="predicted"/>
<accession>A0ABR2KEK7</accession>
<organism evidence="1 2">
    <name type="scientific">Tritrichomonas musculus</name>
    <dbReference type="NCBI Taxonomy" id="1915356"/>
    <lineage>
        <taxon>Eukaryota</taxon>
        <taxon>Metamonada</taxon>
        <taxon>Parabasalia</taxon>
        <taxon>Tritrichomonadida</taxon>
        <taxon>Tritrichomonadidae</taxon>
        <taxon>Tritrichomonas</taxon>
    </lineage>
</organism>
<name>A0ABR2KEK7_9EUKA</name>
<dbReference type="Proteomes" id="UP001470230">
    <property type="component" value="Unassembled WGS sequence"/>
</dbReference>
<comment type="caution">
    <text evidence="1">The sequence shown here is derived from an EMBL/GenBank/DDBJ whole genome shotgun (WGS) entry which is preliminary data.</text>
</comment>
<keyword evidence="2" id="KW-1185">Reference proteome</keyword>
<reference evidence="1 2" key="1">
    <citation type="submission" date="2024-04" db="EMBL/GenBank/DDBJ databases">
        <title>Tritrichomonas musculus Genome.</title>
        <authorList>
            <person name="Alves-Ferreira E."/>
            <person name="Grigg M."/>
            <person name="Lorenzi H."/>
            <person name="Galac M."/>
        </authorList>
    </citation>
    <scope>NUCLEOTIDE SEQUENCE [LARGE SCALE GENOMIC DNA]</scope>
    <source>
        <strain evidence="1 2">EAF2021</strain>
    </source>
</reference>
<gene>
    <name evidence="1" type="ORF">M9Y10_033967</name>
</gene>
<protein>
    <submittedName>
        <fullName evidence="1">Uncharacterized protein</fullName>
    </submittedName>
</protein>
<sequence length="174" mass="20133">MCITSPLKLYIEKELQKYSLKSMDDFIRTKQLPDQKRCKAKVREMLTTIFLNALKKAAIPNNIESALFEKTGFYLFDDSKAMNSKFVPVEDFNKNIPETTNPINSRLLTDEDFLNELAMKEIGRIVEPDEIVDLSKLIAELKENSKKERITISPFTIILASIGRDKWMMVHLNK</sequence>